<evidence type="ECO:0000256" key="6">
    <source>
        <dbReference type="SAM" id="Phobius"/>
    </source>
</evidence>
<dbReference type="PROSITE" id="PS50850">
    <property type="entry name" value="MFS"/>
    <property type="match status" value="1"/>
</dbReference>
<sequence>MDATILTPRLQLTLVTKAERGSKELDWLHEFRSDEKATWWSIYGRSKTIEDTEKVLKGILPSTADVGEVKTYRIAYLIHELPSSNSDLTSKEHPLKRFIGAITLRSLGTKELSLPKDFFPASTFSHQCLTMELAYGFLPVAWGKGYATEAVNTVLEACGRERKFWDSYEKVFVRALVNDENPASQRVMAKTRMKELGVHTWETKDALWLAGKWRTTHSNRRFNMEKATEHDHWEEGDMNTIKQQDATLEEHGDIDINDETYNRKLNRRLDLRVLPLCCWVYLLNFLDRGNIGNARVLNEETGDDMLSNTGLTPHGYALTVTLFSVAYALFEVPSNYVMKHYIRPSMWLGILLFAWGALTIGFAGVQNSATIVVLRFLIGVFEAGFFPGIVYFITIWYRYNERAVRIAFVIAFCNLAGAFGGAIAFGVGHINGAAGLEGFRWLFIIEGIITLLSVFLLIFFLPDYPTRAKWLNPTEKKFAIDRLAEHGGGYNQEHATRQEILDTCLSPRMLLHYVAYIADVVPQGSFTFFTPTIVTGLGYKSIHAQLLTVPPWVVGFFVAITISYSADRFNARGWHITIASLVGGAGWLTAGLLPADAYVQRYGCLCMAAAGAFPAAPSMTNWVTCNSPSFLTLPLAIALHNSCAGIGQIIAQWIWRSSEKSEGYPTGNFVCAACSFLVAAIATVLRFWYKRMNMLERSDSRGDQRVWSL</sequence>
<dbReference type="GO" id="GO:0016020">
    <property type="term" value="C:membrane"/>
    <property type="evidence" value="ECO:0007669"/>
    <property type="project" value="UniProtKB-SubCell"/>
</dbReference>
<dbReference type="EMBL" id="KE747814">
    <property type="protein sequence ID" value="RMZ68105.1"/>
    <property type="molecule type" value="Genomic_DNA"/>
</dbReference>
<dbReference type="InterPro" id="IPR016181">
    <property type="entry name" value="Acyl_CoA_acyltransferase"/>
</dbReference>
<evidence type="ECO:0000256" key="4">
    <source>
        <dbReference type="ARBA" id="ARBA00022989"/>
    </source>
</evidence>
<dbReference type="SUPFAM" id="SSF103473">
    <property type="entry name" value="MFS general substrate transporter"/>
    <property type="match status" value="1"/>
</dbReference>
<dbReference type="Gene3D" id="1.20.1250.20">
    <property type="entry name" value="MFS general substrate transporter like domains"/>
    <property type="match status" value="2"/>
</dbReference>
<reference evidence="8 9" key="1">
    <citation type="journal article" date="2014" name="PLoS ONE">
        <title>De novo Genome Assembly of the Fungal Plant Pathogen Pyrenophora semeniperda.</title>
        <authorList>
            <person name="Soliai M.M."/>
            <person name="Meyer S.E."/>
            <person name="Udall J.A."/>
            <person name="Elzinga D.E."/>
            <person name="Hermansen R.A."/>
            <person name="Bodily P.M."/>
            <person name="Hart A.A."/>
            <person name="Coleman C.E."/>
        </authorList>
    </citation>
    <scope>NUCLEOTIDE SEQUENCE [LARGE SCALE GENOMIC DNA]</scope>
    <source>
        <strain evidence="8 9">CCB06</strain>
        <tissue evidence="8">Mycelium</tissue>
    </source>
</reference>
<dbReference type="SUPFAM" id="SSF55729">
    <property type="entry name" value="Acyl-CoA N-acyltransferases (Nat)"/>
    <property type="match status" value="1"/>
</dbReference>
<comment type="subcellular location">
    <subcellularLocation>
        <location evidence="1">Membrane</location>
        <topology evidence="1">Multi-pass membrane protein</topology>
    </subcellularLocation>
</comment>
<keyword evidence="9" id="KW-1185">Reference proteome</keyword>
<dbReference type="Pfam" id="PF07690">
    <property type="entry name" value="MFS_1"/>
    <property type="match status" value="1"/>
</dbReference>
<evidence type="ECO:0000256" key="2">
    <source>
        <dbReference type="ARBA" id="ARBA00022448"/>
    </source>
</evidence>
<keyword evidence="3 6" id="KW-0812">Transmembrane</keyword>
<feature type="transmembrane region" description="Helical" evidence="6">
    <location>
        <begin position="371"/>
        <end position="394"/>
    </location>
</feature>
<feature type="transmembrane region" description="Helical" evidence="6">
    <location>
        <begin position="510"/>
        <end position="529"/>
    </location>
</feature>
<feature type="transmembrane region" description="Helical" evidence="6">
    <location>
        <begin position="439"/>
        <end position="461"/>
    </location>
</feature>
<name>A0A3M7M0S7_9PLEO</name>
<dbReference type="Proteomes" id="UP000265663">
    <property type="component" value="Unassembled WGS sequence"/>
</dbReference>
<dbReference type="InterPro" id="IPR020846">
    <property type="entry name" value="MFS_dom"/>
</dbReference>
<keyword evidence="2" id="KW-0813">Transport</keyword>
<feature type="transmembrane region" description="Helical" evidence="6">
    <location>
        <begin position="406"/>
        <end position="427"/>
    </location>
</feature>
<dbReference type="InterPro" id="IPR036259">
    <property type="entry name" value="MFS_trans_sf"/>
</dbReference>
<evidence type="ECO:0000256" key="5">
    <source>
        <dbReference type="ARBA" id="ARBA00023136"/>
    </source>
</evidence>
<dbReference type="InterPro" id="IPR000182">
    <property type="entry name" value="GNAT_dom"/>
</dbReference>
<dbReference type="Gene3D" id="3.40.630.30">
    <property type="match status" value="1"/>
</dbReference>
<feature type="transmembrane region" description="Helical" evidence="6">
    <location>
        <begin position="315"/>
        <end position="333"/>
    </location>
</feature>
<feature type="transmembrane region" description="Helical" evidence="6">
    <location>
        <begin position="630"/>
        <end position="655"/>
    </location>
</feature>
<keyword evidence="5 6" id="KW-0472">Membrane</keyword>
<dbReference type="Pfam" id="PF13302">
    <property type="entry name" value="Acetyltransf_3"/>
    <property type="match status" value="1"/>
</dbReference>
<dbReference type="InterPro" id="IPR011701">
    <property type="entry name" value="MFS"/>
</dbReference>
<evidence type="ECO:0000259" key="7">
    <source>
        <dbReference type="PROSITE" id="PS50850"/>
    </source>
</evidence>
<gene>
    <name evidence="8" type="ORF">GMOD_00004291</name>
</gene>
<evidence type="ECO:0000256" key="1">
    <source>
        <dbReference type="ARBA" id="ARBA00004141"/>
    </source>
</evidence>
<dbReference type="FunFam" id="1.20.1250.20:FF:000013">
    <property type="entry name" value="MFS general substrate transporter"/>
    <property type="match status" value="1"/>
</dbReference>
<feature type="transmembrane region" description="Helical" evidence="6">
    <location>
        <begin position="345"/>
        <end position="365"/>
    </location>
</feature>
<feature type="transmembrane region" description="Helical" evidence="6">
    <location>
        <begin position="599"/>
        <end position="618"/>
    </location>
</feature>
<evidence type="ECO:0000313" key="8">
    <source>
        <dbReference type="EMBL" id="RMZ68105.1"/>
    </source>
</evidence>
<dbReference type="AlphaFoldDB" id="A0A3M7M0S7"/>
<feature type="transmembrane region" description="Helical" evidence="6">
    <location>
        <begin position="573"/>
        <end position="593"/>
    </location>
</feature>
<feature type="transmembrane region" description="Helical" evidence="6">
    <location>
        <begin position="667"/>
        <end position="689"/>
    </location>
</feature>
<proteinExistence type="predicted"/>
<evidence type="ECO:0000313" key="9">
    <source>
        <dbReference type="Proteomes" id="UP000265663"/>
    </source>
</evidence>
<dbReference type="GO" id="GO:0016747">
    <property type="term" value="F:acyltransferase activity, transferring groups other than amino-acyl groups"/>
    <property type="evidence" value="ECO:0007669"/>
    <property type="project" value="InterPro"/>
</dbReference>
<feature type="transmembrane region" description="Helical" evidence="6">
    <location>
        <begin position="549"/>
        <end position="566"/>
    </location>
</feature>
<accession>A0A3M7M0S7</accession>
<feature type="domain" description="Major facilitator superfamily (MFS) profile" evidence="7">
    <location>
        <begin position="273"/>
        <end position="691"/>
    </location>
</feature>
<dbReference type="PANTHER" id="PTHR43791">
    <property type="entry name" value="PERMEASE-RELATED"/>
    <property type="match status" value="1"/>
</dbReference>
<dbReference type="FunFam" id="1.20.1250.20:FF:000057">
    <property type="entry name" value="MFS general substrate transporter"/>
    <property type="match status" value="1"/>
</dbReference>
<dbReference type="GO" id="GO:0022857">
    <property type="term" value="F:transmembrane transporter activity"/>
    <property type="evidence" value="ECO:0007669"/>
    <property type="project" value="InterPro"/>
</dbReference>
<dbReference type="OrthoDB" id="3639251at2759"/>
<dbReference type="PANTHER" id="PTHR43791:SF49">
    <property type="entry name" value="TRANSPORTER, PUTATIVE (AFU_ORTHOLOGUE AFUA_4G04250)-RELATED"/>
    <property type="match status" value="1"/>
</dbReference>
<keyword evidence="4 6" id="KW-1133">Transmembrane helix</keyword>
<organism evidence="8 9">
    <name type="scientific">Pyrenophora seminiperda CCB06</name>
    <dbReference type="NCBI Taxonomy" id="1302712"/>
    <lineage>
        <taxon>Eukaryota</taxon>
        <taxon>Fungi</taxon>
        <taxon>Dikarya</taxon>
        <taxon>Ascomycota</taxon>
        <taxon>Pezizomycotina</taxon>
        <taxon>Dothideomycetes</taxon>
        <taxon>Pleosporomycetidae</taxon>
        <taxon>Pleosporales</taxon>
        <taxon>Pleosporineae</taxon>
        <taxon>Pleosporaceae</taxon>
        <taxon>Pyrenophora</taxon>
    </lineage>
</organism>
<protein>
    <submittedName>
        <fullName evidence="8">MFS transporter</fullName>
    </submittedName>
</protein>
<evidence type="ECO:0000256" key="3">
    <source>
        <dbReference type="ARBA" id="ARBA00022692"/>
    </source>
</evidence>